<keyword evidence="2" id="KW-1185">Reference proteome</keyword>
<protein>
    <recommendedName>
        <fullName evidence="3">Amidohydrolase-related domain-containing protein</fullName>
    </recommendedName>
</protein>
<reference evidence="1 2" key="1">
    <citation type="submission" date="2019-07" db="EMBL/GenBank/DDBJ databases">
        <title>Whole genome shotgun sequence of Acetobacter oeni NBRC 105207.</title>
        <authorList>
            <person name="Hosoyama A."/>
            <person name="Uohara A."/>
            <person name="Ohji S."/>
            <person name="Ichikawa N."/>
        </authorList>
    </citation>
    <scope>NUCLEOTIDE SEQUENCE [LARGE SCALE GENOMIC DNA]</scope>
    <source>
        <strain evidence="1 2">NBRC 105207</strain>
    </source>
</reference>
<accession>A0A511XNZ0</accession>
<organism evidence="1 2">
    <name type="scientific">Acetobacter oeni</name>
    <dbReference type="NCBI Taxonomy" id="304077"/>
    <lineage>
        <taxon>Bacteria</taxon>
        <taxon>Pseudomonadati</taxon>
        <taxon>Pseudomonadota</taxon>
        <taxon>Alphaproteobacteria</taxon>
        <taxon>Acetobacterales</taxon>
        <taxon>Acetobacteraceae</taxon>
        <taxon>Acetobacter</taxon>
    </lineage>
</organism>
<name>A0A511XNZ0_9PROT</name>
<proteinExistence type="predicted"/>
<evidence type="ECO:0008006" key="3">
    <source>
        <dbReference type="Google" id="ProtNLM"/>
    </source>
</evidence>
<evidence type="ECO:0000313" key="2">
    <source>
        <dbReference type="Proteomes" id="UP000321746"/>
    </source>
</evidence>
<evidence type="ECO:0000313" key="1">
    <source>
        <dbReference type="EMBL" id="GEN64682.1"/>
    </source>
</evidence>
<dbReference type="SUPFAM" id="SSF51556">
    <property type="entry name" value="Metallo-dependent hydrolases"/>
    <property type="match status" value="1"/>
</dbReference>
<dbReference type="AlphaFoldDB" id="A0A511XNZ0"/>
<gene>
    <name evidence="1" type="ORF">AOE01nite_29060</name>
</gene>
<sequence>MDRASGLEHSMMTYFRRNLYVTASGMFLPHYLEQAARIVGHGRLLFSTDYPYQYRPGGDARRFLEHCGLDETAMQAFAYGNWEQLTESLS</sequence>
<comment type="caution">
    <text evidence="1">The sequence shown here is derived from an EMBL/GenBank/DDBJ whole genome shotgun (WGS) entry which is preliminary data.</text>
</comment>
<dbReference type="InterPro" id="IPR032466">
    <property type="entry name" value="Metal_Hydrolase"/>
</dbReference>
<dbReference type="Gene3D" id="3.20.20.140">
    <property type="entry name" value="Metal-dependent hydrolases"/>
    <property type="match status" value="1"/>
</dbReference>
<dbReference type="EMBL" id="BJYG01000049">
    <property type="protein sequence ID" value="GEN64682.1"/>
    <property type="molecule type" value="Genomic_DNA"/>
</dbReference>
<dbReference type="Proteomes" id="UP000321746">
    <property type="component" value="Unassembled WGS sequence"/>
</dbReference>